<dbReference type="PANTHER" id="PTHR33376">
    <property type="match status" value="1"/>
</dbReference>
<gene>
    <name evidence="3" type="ORF">J2X06_000363</name>
</gene>
<protein>
    <submittedName>
        <fullName evidence="3">Tripartite ATP-independent transporter DctP family solute receptor</fullName>
    </submittedName>
</protein>
<dbReference type="PIRSF" id="PIRSF006470">
    <property type="entry name" value="DctB"/>
    <property type="match status" value="1"/>
</dbReference>
<organism evidence="3 4">
    <name type="scientific">Lysobacter niastensis</name>
    <dbReference type="NCBI Taxonomy" id="380629"/>
    <lineage>
        <taxon>Bacteria</taxon>
        <taxon>Pseudomonadati</taxon>
        <taxon>Pseudomonadota</taxon>
        <taxon>Gammaproteobacteria</taxon>
        <taxon>Lysobacterales</taxon>
        <taxon>Lysobacteraceae</taxon>
        <taxon>Lysobacter</taxon>
    </lineage>
</organism>
<keyword evidence="3" id="KW-0675">Receptor</keyword>
<dbReference type="Gene3D" id="3.40.190.170">
    <property type="entry name" value="Bacterial extracellular solute-binding protein, family 7"/>
    <property type="match status" value="1"/>
</dbReference>
<comment type="caution">
    <text evidence="3">The sequence shown here is derived from an EMBL/GenBank/DDBJ whole genome shotgun (WGS) entry which is preliminary data.</text>
</comment>
<proteinExistence type="predicted"/>
<evidence type="ECO:0000313" key="4">
    <source>
        <dbReference type="Proteomes" id="UP001251524"/>
    </source>
</evidence>
<dbReference type="Pfam" id="PF03480">
    <property type="entry name" value="DctP"/>
    <property type="match status" value="1"/>
</dbReference>
<evidence type="ECO:0000256" key="1">
    <source>
        <dbReference type="ARBA" id="ARBA00022729"/>
    </source>
</evidence>
<feature type="chain" id="PRO_5045920460" evidence="2">
    <location>
        <begin position="27"/>
        <end position="333"/>
    </location>
</feature>
<dbReference type="NCBIfam" id="NF037995">
    <property type="entry name" value="TRAP_S1"/>
    <property type="match status" value="1"/>
</dbReference>
<dbReference type="InterPro" id="IPR004682">
    <property type="entry name" value="TRAP_DctP"/>
</dbReference>
<feature type="signal peptide" evidence="2">
    <location>
        <begin position="1"/>
        <end position="26"/>
    </location>
</feature>
<dbReference type="RefSeq" id="WP_310057505.1">
    <property type="nucleotide sequence ID" value="NZ_JAVDVY010000001.1"/>
</dbReference>
<evidence type="ECO:0000313" key="3">
    <source>
        <dbReference type="EMBL" id="MDR7133179.1"/>
    </source>
</evidence>
<dbReference type="Proteomes" id="UP001251524">
    <property type="component" value="Unassembled WGS sequence"/>
</dbReference>
<dbReference type="PANTHER" id="PTHR33376:SF2">
    <property type="entry name" value="DICARBOXYLATE-BINDING PERIPLASMIC PROTEIN"/>
    <property type="match status" value="1"/>
</dbReference>
<dbReference type="EMBL" id="JAVDVY010000001">
    <property type="protein sequence ID" value="MDR7133179.1"/>
    <property type="molecule type" value="Genomic_DNA"/>
</dbReference>
<dbReference type="NCBIfam" id="TIGR00787">
    <property type="entry name" value="dctP"/>
    <property type="match status" value="1"/>
</dbReference>
<keyword evidence="1 2" id="KW-0732">Signal</keyword>
<sequence>MTTRRTFLTGLAAACAASALPAGVLRATGSTGARVLTVTDVHVSDYPTVQAVRWIGEQMERETGGRVRMRLYHSGQLGRESEAIDMARFGAIDMTRVYSGALNNAFPLTQVLSLPYVFDSVAHLRRALDGEVGATVLRGFAKRDLVGLAIYDSGARCFYNVRHPIVTPADLHGLKFRVPASDIFMQMIRLFGGNPTPLAYGEVFSALQTHLIDGAENNLRSFHSSRQFEAAHYWSQTEHSYAPDVLLISRRSFDSLQPGDRALLLDIARRSVAVMRQAWDESEAASKAALVQAGVRMNDCDLDAFRAAVAPLLAQYRRDPAIEALYRNVRSLA</sequence>
<dbReference type="CDD" id="cd13671">
    <property type="entry name" value="PBP2_TRAP_SBP_like_3"/>
    <property type="match status" value="1"/>
</dbReference>
<name>A0ABU1W6S8_9GAMM</name>
<dbReference type="InterPro" id="IPR006311">
    <property type="entry name" value="TAT_signal"/>
</dbReference>
<dbReference type="InterPro" id="IPR038404">
    <property type="entry name" value="TRAP_DctP_sf"/>
</dbReference>
<dbReference type="PROSITE" id="PS51318">
    <property type="entry name" value="TAT"/>
    <property type="match status" value="1"/>
</dbReference>
<accession>A0ABU1W6S8</accession>
<dbReference type="InterPro" id="IPR018389">
    <property type="entry name" value="DctP_fam"/>
</dbReference>
<reference evidence="3 4" key="1">
    <citation type="submission" date="2023-07" db="EMBL/GenBank/DDBJ databases">
        <title>Sorghum-associated microbial communities from plants grown in Nebraska, USA.</title>
        <authorList>
            <person name="Schachtman D."/>
        </authorList>
    </citation>
    <scope>NUCLEOTIDE SEQUENCE [LARGE SCALE GENOMIC DNA]</scope>
    <source>
        <strain evidence="3 4">BE198</strain>
    </source>
</reference>
<keyword evidence="4" id="KW-1185">Reference proteome</keyword>
<evidence type="ECO:0000256" key="2">
    <source>
        <dbReference type="SAM" id="SignalP"/>
    </source>
</evidence>